<feature type="transmembrane region" description="Helical" evidence="1">
    <location>
        <begin position="324"/>
        <end position="346"/>
    </location>
</feature>
<protein>
    <submittedName>
        <fullName evidence="4">ABC transporter permease</fullName>
    </submittedName>
    <submittedName>
        <fullName evidence="3">MFS transporter</fullName>
    </submittedName>
</protein>
<feature type="transmembrane region" description="Helical" evidence="1">
    <location>
        <begin position="264"/>
        <end position="281"/>
    </location>
</feature>
<dbReference type="PROSITE" id="PS50850">
    <property type="entry name" value="MFS"/>
    <property type="match status" value="1"/>
</dbReference>
<dbReference type="GO" id="GO:0022857">
    <property type="term" value="F:transmembrane transporter activity"/>
    <property type="evidence" value="ECO:0007669"/>
    <property type="project" value="InterPro"/>
</dbReference>
<evidence type="ECO:0000256" key="1">
    <source>
        <dbReference type="SAM" id="Phobius"/>
    </source>
</evidence>
<sequence>MLRNIIVGWIGTFLQLFLRLSWGVISLPIALLFHLNSIQIGLVATAFYIGYVLSSIPWGLIIDRIGPSRAVEYASIILVGMNLLLFLYLTDYTILLIAYLIEGLITASIFPSAMKIVAVSYSHSSKFTFYVALVESAGPITIITLGIIASFLLHLWRFIYLAMAVSFGLIAILSHFSRISVSGTEIKRSFRVILNRKITMATLVRLGELWSTWGTTTWIFPMLVLYRGISPTLSALFLLLFGVGQLVGILSVEKLVERFGDSNVILINLIGFIILTFLIIFSNDIDILPEAFLLGIFSFSYRPPTDSLIMKIAGESSAGTSIGFANAVSQIGTMIAPSFVGLVLYLTHSFSISMLALDAGCVISIVSLLSLKDL</sequence>
<gene>
    <name evidence="3" type="ORF">HFC64_02500</name>
    <name evidence="4" type="ORF">SSOP1_1477</name>
</gene>
<accession>A0A157T2C7</accession>
<reference evidence="4" key="1">
    <citation type="submission" date="2016-04" db="EMBL/GenBank/DDBJ databases">
        <authorList>
            <person name="Evans L.H."/>
            <person name="Alamgir A."/>
            <person name="Owens N."/>
            <person name="Weber N.D."/>
            <person name="Virtaneva K."/>
            <person name="Barbian K."/>
            <person name="Babar A."/>
            <person name="Rosenke K."/>
        </authorList>
    </citation>
    <scope>NUCLEOTIDE SEQUENCE</scope>
    <source>
        <strain evidence="4">P1</strain>
    </source>
</reference>
<keyword evidence="1" id="KW-0812">Transmembrane</keyword>
<feature type="domain" description="Major facilitator superfamily (MFS) profile" evidence="2">
    <location>
        <begin position="4"/>
        <end position="374"/>
    </location>
</feature>
<name>A0A157T2C7_SACSO</name>
<dbReference type="RefSeq" id="WP_010923353.1">
    <property type="nucleotide sequence ID" value="NZ_LT549890.1"/>
</dbReference>
<feature type="transmembrane region" description="Helical" evidence="1">
    <location>
        <begin position="129"/>
        <end position="152"/>
    </location>
</feature>
<feature type="transmembrane region" description="Helical" evidence="1">
    <location>
        <begin position="158"/>
        <end position="177"/>
    </location>
</feature>
<feature type="transmembrane region" description="Helical" evidence="1">
    <location>
        <begin position="198"/>
        <end position="220"/>
    </location>
</feature>
<dbReference type="InterPro" id="IPR011701">
    <property type="entry name" value="MFS"/>
</dbReference>
<dbReference type="InterPro" id="IPR036259">
    <property type="entry name" value="MFS_trans_sf"/>
</dbReference>
<feature type="transmembrane region" description="Helical" evidence="1">
    <location>
        <begin position="73"/>
        <end position="90"/>
    </location>
</feature>
<dbReference type="PANTHER" id="PTHR23537:SF1">
    <property type="entry name" value="SUGAR TRANSPORTER"/>
    <property type="match status" value="1"/>
</dbReference>
<keyword evidence="1" id="KW-1133">Transmembrane helix</keyword>
<feature type="transmembrane region" description="Helical" evidence="1">
    <location>
        <begin position="96"/>
        <end position="117"/>
    </location>
</feature>
<evidence type="ECO:0000313" key="5">
    <source>
        <dbReference type="Proteomes" id="UP000076770"/>
    </source>
</evidence>
<evidence type="ECO:0000313" key="6">
    <source>
        <dbReference type="Proteomes" id="UP000594632"/>
    </source>
</evidence>
<proteinExistence type="predicted"/>
<feature type="transmembrane region" description="Helical" evidence="1">
    <location>
        <begin position="352"/>
        <end position="371"/>
    </location>
</feature>
<feature type="transmembrane region" description="Helical" evidence="1">
    <location>
        <begin position="7"/>
        <end position="32"/>
    </location>
</feature>
<dbReference type="InterPro" id="IPR010645">
    <property type="entry name" value="MFS_4"/>
</dbReference>
<dbReference type="AlphaFoldDB" id="A0A157T2C7"/>
<dbReference type="Proteomes" id="UP000594632">
    <property type="component" value="Chromosome"/>
</dbReference>
<dbReference type="EMBL" id="CP050869">
    <property type="protein sequence ID" value="QPG48951.1"/>
    <property type="molecule type" value="Genomic_DNA"/>
</dbReference>
<feature type="transmembrane region" description="Helical" evidence="1">
    <location>
        <begin position="38"/>
        <end position="61"/>
    </location>
</feature>
<feature type="transmembrane region" description="Helical" evidence="1">
    <location>
        <begin position="232"/>
        <end position="252"/>
    </location>
</feature>
<dbReference type="EMBL" id="LT549890">
    <property type="protein sequence ID" value="SAI85031.1"/>
    <property type="molecule type" value="Genomic_DNA"/>
</dbReference>
<evidence type="ECO:0000313" key="4">
    <source>
        <dbReference type="EMBL" id="SAI85031.1"/>
    </source>
</evidence>
<evidence type="ECO:0000259" key="2">
    <source>
        <dbReference type="PROSITE" id="PS50850"/>
    </source>
</evidence>
<dbReference type="GeneID" id="27427730"/>
<dbReference type="Proteomes" id="UP000076770">
    <property type="component" value="Chromosome i"/>
</dbReference>
<dbReference type="SUPFAM" id="SSF103473">
    <property type="entry name" value="MFS general substrate transporter"/>
    <property type="match status" value="1"/>
</dbReference>
<reference evidence="5" key="2">
    <citation type="submission" date="2016-04" db="EMBL/GenBank/DDBJ databases">
        <authorList>
            <person name="Shah S.A."/>
            <person name="Garrett R.A."/>
        </authorList>
    </citation>
    <scope>NUCLEOTIDE SEQUENCE [LARGE SCALE GENOMIC DNA]</scope>
    <source>
        <strain evidence="5">ATCC 35091 / DSM 1616 / JCM 8930 / NBRC 15331 / P1</strain>
    </source>
</reference>
<dbReference type="PANTHER" id="PTHR23537">
    <property type="match status" value="1"/>
</dbReference>
<evidence type="ECO:0000313" key="3">
    <source>
        <dbReference type="EMBL" id="QPG48951.1"/>
    </source>
</evidence>
<dbReference type="InterPro" id="IPR020846">
    <property type="entry name" value="MFS_dom"/>
</dbReference>
<reference evidence="3 6" key="3">
    <citation type="journal article" date="2020" name="Nat. Commun.">
        <title>The structures of two archaeal type IV pili illuminate evolutionary relationships.</title>
        <authorList>
            <person name="Wang F."/>
            <person name="Baquero D.P."/>
            <person name="Su Z."/>
            <person name="Beltran L.C."/>
            <person name="Prangishvili D."/>
            <person name="Krupovic M."/>
            <person name="Egelman E.H."/>
        </authorList>
    </citation>
    <scope>NUCLEOTIDE SEQUENCE [LARGE SCALE GENOMIC DNA]</scope>
    <source>
        <strain evidence="3 6">POZ149</strain>
    </source>
</reference>
<dbReference type="Gene3D" id="1.20.1250.20">
    <property type="entry name" value="MFS general substrate transporter like domains"/>
    <property type="match status" value="2"/>
</dbReference>
<dbReference type="GeneID" id="1454375"/>
<keyword evidence="1" id="KW-0472">Membrane</keyword>
<dbReference type="PATRIC" id="fig|2287.9.peg.1515"/>
<dbReference type="Pfam" id="PF07690">
    <property type="entry name" value="MFS_1"/>
    <property type="match status" value="1"/>
</dbReference>
<dbReference type="OrthoDB" id="129688at2157"/>
<organism evidence="4 5">
    <name type="scientific">Saccharolobus solfataricus</name>
    <name type="common">Sulfolobus solfataricus</name>
    <dbReference type="NCBI Taxonomy" id="2287"/>
    <lineage>
        <taxon>Archaea</taxon>
        <taxon>Thermoproteota</taxon>
        <taxon>Thermoprotei</taxon>
        <taxon>Sulfolobales</taxon>
        <taxon>Sulfolobaceae</taxon>
        <taxon>Saccharolobus</taxon>
    </lineage>
</organism>